<comment type="caution">
    <text evidence="2">The sequence shown here is derived from an EMBL/GenBank/DDBJ whole genome shotgun (WGS) entry which is preliminary data.</text>
</comment>
<evidence type="ECO:0000256" key="1">
    <source>
        <dbReference type="SAM" id="SignalP"/>
    </source>
</evidence>
<evidence type="ECO:0008006" key="4">
    <source>
        <dbReference type="Google" id="ProtNLM"/>
    </source>
</evidence>
<dbReference type="RefSeq" id="WP_194110277.1">
    <property type="nucleotide sequence ID" value="NZ_JADFFL010000002.1"/>
</dbReference>
<keyword evidence="3" id="KW-1185">Reference proteome</keyword>
<dbReference type="PROSITE" id="PS51257">
    <property type="entry name" value="PROKAR_LIPOPROTEIN"/>
    <property type="match status" value="1"/>
</dbReference>
<dbReference type="Proteomes" id="UP000622475">
    <property type="component" value="Unassembled WGS sequence"/>
</dbReference>
<name>A0A929PUS3_9SPHI</name>
<organism evidence="2 3">
    <name type="scientific">Mucilaginibacter myungsuensis</name>
    <dbReference type="NCBI Taxonomy" id="649104"/>
    <lineage>
        <taxon>Bacteria</taxon>
        <taxon>Pseudomonadati</taxon>
        <taxon>Bacteroidota</taxon>
        <taxon>Sphingobacteriia</taxon>
        <taxon>Sphingobacteriales</taxon>
        <taxon>Sphingobacteriaceae</taxon>
        <taxon>Mucilaginibacter</taxon>
    </lineage>
</organism>
<feature type="chain" id="PRO_5038082538" description="YD repeat-containing protein" evidence="1">
    <location>
        <begin position="18"/>
        <end position="256"/>
    </location>
</feature>
<gene>
    <name evidence="2" type="ORF">IRJ16_04165</name>
</gene>
<proteinExistence type="predicted"/>
<protein>
    <recommendedName>
        <fullName evidence="4">YD repeat-containing protein</fullName>
    </recommendedName>
</protein>
<accession>A0A929PUS3</accession>
<reference evidence="2" key="1">
    <citation type="submission" date="2020-10" db="EMBL/GenBank/DDBJ databases">
        <title>Mucilaginibacter mali sp. nov., isolated from rhizosphere soil of apple orchard.</title>
        <authorList>
            <person name="Lee J.-S."/>
            <person name="Kim H.S."/>
            <person name="Kim J.-S."/>
        </authorList>
    </citation>
    <scope>NUCLEOTIDE SEQUENCE</scope>
    <source>
        <strain evidence="2">KCTC 22746</strain>
    </source>
</reference>
<dbReference type="EMBL" id="JADFFL010000002">
    <property type="protein sequence ID" value="MBE9661068.1"/>
    <property type="molecule type" value="Genomic_DNA"/>
</dbReference>
<evidence type="ECO:0000313" key="2">
    <source>
        <dbReference type="EMBL" id="MBE9661068.1"/>
    </source>
</evidence>
<evidence type="ECO:0000313" key="3">
    <source>
        <dbReference type="Proteomes" id="UP000622475"/>
    </source>
</evidence>
<sequence length="256" mass="28871">MKKNILAMAMLLPMAFAACKKNTGSQPEPKAQVKLLTKIAKVTRGGTDTVYTYISYDSRNHLTEMRTGNTVKTYNYTGDNLTSITNNDLTGKVMSTVLTFTYNGNVIAGAHAPNSMPALDYKYTYNVVNDRITKRNGPTQYTHEFTYSGNNLASYKLVGSGTSVYDYGLDKSPFYNARHKYYLTLPIEGEDMFSENNVVKITDATTPYFRGANYSYLVGNDGFPKTMTIQRTQFLDPEKFTYTEVVYSYTMMDVRN</sequence>
<feature type="signal peptide" evidence="1">
    <location>
        <begin position="1"/>
        <end position="17"/>
    </location>
</feature>
<keyword evidence="1" id="KW-0732">Signal</keyword>
<dbReference type="AlphaFoldDB" id="A0A929PUS3"/>